<comment type="caution">
    <text evidence="3">The sequence shown here is derived from an EMBL/GenBank/DDBJ whole genome shotgun (WGS) entry which is preliminary data.</text>
</comment>
<name>A0A940MY45_9RHOB</name>
<dbReference type="PANTHER" id="PTHR36582:SF2">
    <property type="entry name" value="ANTITOXIN PARD"/>
    <property type="match status" value="1"/>
</dbReference>
<sequence length="88" mass="9489">MATRNVVLTEDMDAFLAQLVAAGRYQNASEAVRAGLRLLQDEETQQTEIRARLGAALAEARDGARAEGNGAEAVKRAFDRARQARSDG</sequence>
<dbReference type="RefSeq" id="WP_209363779.1">
    <property type="nucleotide sequence ID" value="NZ_JAGISH010000019.1"/>
</dbReference>
<dbReference type="Pfam" id="PF03693">
    <property type="entry name" value="ParD_antitoxin"/>
    <property type="match status" value="1"/>
</dbReference>
<evidence type="ECO:0000313" key="3">
    <source>
        <dbReference type="EMBL" id="MBP0484964.1"/>
    </source>
</evidence>
<dbReference type="InterPro" id="IPR010985">
    <property type="entry name" value="Ribbon_hlx_hlx"/>
</dbReference>
<reference evidence="3" key="1">
    <citation type="submission" date="2021-03" db="EMBL/GenBank/DDBJ databases">
        <title>Sagittula salina sp. nov. strain M10.9X isolated from the marine waste.</title>
        <authorList>
            <person name="Satari L."/>
            <person name="Molina-Menor E."/>
            <person name="Vidal-Verdu A."/>
            <person name="Pascual J."/>
            <person name="Pereto J."/>
            <person name="Porcar M."/>
        </authorList>
    </citation>
    <scope>NUCLEOTIDE SEQUENCE</scope>
    <source>
        <strain evidence="3">M10.9X</strain>
    </source>
</reference>
<organism evidence="3 4">
    <name type="scientific">Sagittula salina</name>
    <dbReference type="NCBI Taxonomy" id="2820268"/>
    <lineage>
        <taxon>Bacteria</taxon>
        <taxon>Pseudomonadati</taxon>
        <taxon>Pseudomonadota</taxon>
        <taxon>Alphaproteobacteria</taxon>
        <taxon>Rhodobacterales</taxon>
        <taxon>Roseobacteraceae</taxon>
        <taxon>Sagittula</taxon>
    </lineage>
</organism>
<dbReference type="PANTHER" id="PTHR36582">
    <property type="entry name" value="ANTITOXIN PARD"/>
    <property type="match status" value="1"/>
</dbReference>
<proteinExistence type="inferred from homology"/>
<evidence type="ECO:0000313" key="4">
    <source>
        <dbReference type="Proteomes" id="UP000675940"/>
    </source>
</evidence>
<dbReference type="AlphaFoldDB" id="A0A940MY45"/>
<dbReference type="InterPro" id="IPR038296">
    <property type="entry name" value="ParD_sf"/>
</dbReference>
<dbReference type="CDD" id="cd22231">
    <property type="entry name" value="RHH_NikR_HicB-like"/>
    <property type="match status" value="1"/>
</dbReference>
<keyword evidence="4" id="KW-1185">Reference proteome</keyword>
<accession>A0A940MY45</accession>
<protein>
    <submittedName>
        <fullName evidence="3">Type II toxin-antitoxin system ParD family antitoxin</fullName>
    </submittedName>
</protein>
<dbReference type="EMBL" id="JAGISH010000019">
    <property type="protein sequence ID" value="MBP0484964.1"/>
    <property type="molecule type" value="Genomic_DNA"/>
</dbReference>
<evidence type="ECO:0000256" key="1">
    <source>
        <dbReference type="ARBA" id="ARBA00008580"/>
    </source>
</evidence>
<comment type="similarity">
    <text evidence="1">Belongs to the ParD antitoxin family.</text>
</comment>
<keyword evidence="2" id="KW-1277">Toxin-antitoxin system</keyword>
<evidence type="ECO:0000256" key="2">
    <source>
        <dbReference type="ARBA" id="ARBA00022649"/>
    </source>
</evidence>
<gene>
    <name evidence="3" type="ORF">J5474_21025</name>
</gene>
<dbReference type="Proteomes" id="UP000675940">
    <property type="component" value="Unassembled WGS sequence"/>
</dbReference>
<dbReference type="Gene3D" id="6.10.10.120">
    <property type="entry name" value="Antitoxin ParD1-like"/>
    <property type="match status" value="1"/>
</dbReference>
<dbReference type="NCBIfam" id="TIGR02606">
    <property type="entry name" value="antidote_CC2985"/>
    <property type="match status" value="1"/>
</dbReference>
<dbReference type="InterPro" id="IPR022789">
    <property type="entry name" value="ParD"/>
</dbReference>
<dbReference type="SUPFAM" id="SSF47598">
    <property type="entry name" value="Ribbon-helix-helix"/>
    <property type="match status" value="1"/>
</dbReference>
<dbReference type="GO" id="GO:0006355">
    <property type="term" value="P:regulation of DNA-templated transcription"/>
    <property type="evidence" value="ECO:0007669"/>
    <property type="project" value="InterPro"/>
</dbReference>